<evidence type="ECO:0000313" key="2">
    <source>
        <dbReference type="Proteomes" id="UP001152320"/>
    </source>
</evidence>
<dbReference type="AlphaFoldDB" id="A0A9Q1H8U4"/>
<keyword evidence="2" id="KW-1185">Reference proteome</keyword>
<proteinExistence type="predicted"/>
<dbReference type="EMBL" id="JAIZAY010000008">
    <property type="protein sequence ID" value="KAJ8036870.1"/>
    <property type="molecule type" value="Genomic_DNA"/>
</dbReference>
<reference evidence="1" key="1">
    <citation type="submission" date="2021-10" db="EMBL/GenBank/DDBJ databases">
        <title>Tropical sea cucumber genome reveals ecological adaptation and Cuvierian tubules defense mechanism.</title>
        <authorList>
            <person name="Chen T."/>
        </authorList>
    </citation>
    <scope>NUCLEOTIDE SEQUENCE</scope>
    <source>
        <strain evidence="1">Nanhai2018</strain>
        <tissue evidence="1">Muscle</tissue>
    </source>
</reference>
<organism evidence="1 2">
    <name type="scientific">Holothuria leucospilota</name>
    <name type="common">Black long sea cucumber</name>
    <name type="synonym">Mertensiothuria leucospilota</name>
    <dbReference type="NCBI Taxonomy" id="206669"/>
    <lineage>
        <taxon>Eukaryota</taxon>
        <taxon>Metazoa</taxon>
        <taxon>Echinodermata</taxon>
        <taxon>Eleutherozoa</taxon>
        <taxon>Echinozoa</taxon>
        <taxon>Holothuroidea</taxon>
        <taxon>Aspidochirotacea</taxon>
        <taxon>Aspidochirotida</taxon>
        <taxon>Holothuriidae</taxon>
        <taxon>Holothuria</taxon>
    </lineage>
</organism>
<gene>
    <name evidence="1" type="ORF">HOLleu_17520</name>
</gene>
<sequence>MAYDITRTNSQEATTGQGQAFFPTKSHQKLNTSCAKSLLMQQKHHKEKIEDIC</sequence>
<name>A0A9Q1H8U4_HOLLE</name>
<evidence type="ECO:0000313" key="1">
    <source>
        <dbReference type="EMBL" id="KAJ8036870.1"/>
    </source>
</evidence>
<comment type="caution">
    <text evidence="1">The sequence shown here is derived from an EMBL/GenBank/DDBJ whole genome shotgun (WGS) entry which is preliminary data.</text>
</comment>
<accession>A0A9Q1H8U4</accession>
<protein>
    <submittedName>
        <fullName evidence="1">Uncharacterized protein</fullName>
    </submittedName>
</protein>
<dbReference type="Proteomes" id="UP001152320">
    <property type="component" value="Chromosome 8"/>
</dbReference>